<sequence>MSPKKGDRVSVPPLEGWNVVHGTTEAAVGWEELCRAALTNTSRCLDALRADPRSHGDWNRQHALRGNLKQREWKGRLLDQWEYEVTAGGRVRYLIDDEARTVILVYASPSHPKDTE</sequence>
<evidence type="ECO:0008006" key="3">
    <source>
        <dbReference type="Google" id="ProtNLM"/>
    </source>
</evidence>
<dbReference type="Proteomes" id="UP000176005">
    <property type="component" value="Unassembled WGS sequence"/>
</dbReference>
<name>A0A1E7L7C8_9ACTN</name>
<protein>
    <recommendedName>
        <fullName evidence="3">Type II toxin-antitoxin system RelE/ParE family toxin</fullName>
    </recommendedName>
</protein>
<reference evidence="1 2" key="1">
    <citation type="journal article" date="2016" name="Front. Microbiol.">
        <title>Comparative Genomics Analysis of Streptomyces Species Reveals Their Adaptation to the Marine Environment and Their Diversity at the Genomic Level.</title>
        <authorList>
            <person name="Tian X."/>
            <person name="Zhang Z."/>
            <person name="Yang T."/>
            <person name="Chen M."/>
            <person name="Li J."/>
            <person name="Chen F."/>
            <person name="Yang J."/>
            <person name="Li W."/>
            <person name="Zhang B."/>
            <person name="Zhang Z."/>
            <person name="Wu J."/>
            <person name="Zhang C."/>
            <person name="Long L."/>
            <person name="Xiao J."/>
        </authorList>
    </citation>
    <scope>NUCLEOTIDE SEQUENCE [LARGE SCALE GENOMIC DNA]</scope>
    <source>
        <strain evidence="1 2">SCSIO 10429</strain>
    </source>
</reference>
<dbReference type="EMBL" id="LJGW01000160">
    <property type="protein sequence ID" value="OEV12117.1"/>
    <property type="molecule type" value="Genomic_DNA"/>
</dbReference>
<comment type="caution">
    <text evidence="1">The sequence shown here is derived from an EMBL/GenBank/DDBJ whole genome shotgun (WGS) entry which is preliminary data.</text>
</comment>
<evidence type="ECO:0000313" key="2">
    <source>
        <dbReference type="Proteomes" id="UP000176005"/>
    </source>
</evidence>
<keyword evidence="2" id="KW-1185">Reference proteome</keyword>
<dbReference type="AlphaFoldDB" id="A0A1E7L7C8"/>
<accession>A0A1E7L7C8</accession>
<gene>
    <name evidence="1" type="ORF">AN218_09860</name>
</gene>
<organism evidence="1 2">
    <name type="scientific">Streptomyces nanshensis</name>
    <dbReference type="NCBI Taxonomy" id="518642"/>
    <lineage>
        <taxon>Bacteria</taxon>
        <taxon>Bacillati</taxon>
        <taxon>Actinomycetota</taxon>
        <taxon>Actinomycetes</taxon>
        <taxon>Kitasatosporales</taxon>
        <taxon>Streptomycetaceae</taxon>
        <taxon>Streptomyces</taxon>
    </lineage>
</organism>
<proteinExistence type="predicted"/>
<dbReference type="RefSeq" id="WP_070016394.1">
    <property type="nucleotide sequence ID" value="NZ_LJGW01000160.1"/>
</dbReference>
<evidence type="ECO:0000313" key="1">
    <source>
        <dbReference type="EMBL" id="OEV12117.1"/>
    </source>
</evidence>